<keyword evidence="5" id="KW-1185">Reference proteome</keyword>
<evidence type="ECO:0000256" key="2">
    <source>
        <dbReference type="SAM" id="Phobius"/>
    </source>
</evidence>
<dbReference type="GO" id="GO:0015627">
    <property type="term" value="C:type II protein secretion system complex"/>
    <property type="evidence" value="ECO:0007669"/>
    <property type="project" value="InterPro"/>
</dbReference>
<dbReference type="AlphaFoldDB" id="A0AAJ0U3H9"/>
<keyword evidence="2" id="KW-0472">Membrane</keyword>
<keyword evidence="2" id="KW-1133">Transmembrane helix</keyword>
<reference evidence="4" key="2">
    <citation type="journal article" date="2020" name="Microorganisms">
        <title>Osmotic Adaptation and Compatible Solute Biosynthesis of Phototrophic Bacteria as Revealed from Genome Analyses.</title>
        <authorList>
            <person name="Imhoff J.F."/>
            <person name="Rahn T."/>
            <person name="Kunzel S."/>
            <person name="Keller A."/>
            <person name="Neulinger S.C."/>
        </authorList>
    </citation>
    <scope>NUCLEOTIDE SEQUENCE</scope>
    <source>
        <strain evidence="4">DSM 11080</strain>
    </source>
</reference>
<dbReference type="EMBL" id="NRSJ01000012">
    <property type="protein sequence ID" value="MBK1704594.1"/>
    <property type="molecule type" value="Genomic_DNA"/>
</dbReference>
<dbReference type="Proteomes" id="UP001296776">
    <property type="component" value="Unassembled WGS sequence"/>
</dbReference>
<dbReference type="Pfam" id="PF16537">
    <property type="entry name" value="T2SSB"/>
    <property type="match status" value="1"/>
</dbReference>
<evidence type="ECO:0000313" key="4">
    <source>
        <dbReference type="EMBL" id="MBK1704594.1"/>
    </source>
</evidence>
<feature type="region of interest" description="Disordered" evidence="1">
    <location>
        <begin position="92"/>
        <end position="205"/>
    </location>
</feature>
<gene>
    <name evidence="4" type="ORF">CKO40_08605</name>
</gene>
<feature type="compositionally biased region" description="Low complexity" evidence="1">
    <location>
        <begin position="92"/>
        <end position="109"/>
    </location>
</feature>
<dbReference type="InterPro" id="IPR032389">
    <property type="entry name" value="GspB_C"/>
</dbReference>
<feature type="compositionally biased region" description="Polar residues" evidence="1">
    <location>
        <begin position="125"/>
        <end position="136"/>
    </location>
</feature>
<keyword evidence="2" id="KW-0812">Transmembrane</keyword>
<feature type="domain" description="Type II secretion system protein GspB C-terminal" evidence="3">
    <location>
        <begin position="266"/>
        <end position="321"/>
    </location>
</feature>
<accession>A0AAJ0U3H9</accession>
<organism evidence="4 5">
    <name type="scientific">Halochromatium glycolicum</name>
    <dbReference type="NCBI Taxonomy" id="85075"/>
    <lineage>
        <taxon>Bacteria</taxon>
        <taxon>Pseudomonadati</taxon>
        <taxon>Pseudomonadota</taxon>
        <taxon>Gammaproteobacteria</taxon>
        <taxon>Chromatiales</taxon>
        <taxon>Chromatiaceae</taxon>
        <taxon>Halochromatium</taxon>
    </lineage>
</organism>
<feature type="transmembrane region" description="Helical" evidence="2">
    <location>
        <begin position="40"/>
        <end position="60"/>
    </location>
</feature>
<dbReference type="RefSeq" id="WP_200345801.1">
    <property type="nucleotide sequence ID" value="NZ_NRSJ01000012.1"/>
</dbReference>
<protein>
    <recommendedName>
        <fullName evidence="3">Type II secretion system protein GspB C-terminal domain-containing protein</fullName>
    </recommendedName>
</protein>
<evidence type="ECO:0000259" key="3">
    <source>
        <dbReference type="Pfam" id="PF16537"/>
    </source>
</evidence>
<name>A0AAJ0U3H9_9GAMM</name>
<evidence type="ECO:0000256" key="1">
    <source>
        <dbReference type="SAM" id="MobiDB-lite"/>
    </source>
</evidence>
<proteinExistence type="predicted"/>
<sequence>MSYILEALKKSQQERELGQVPRLQAPMFEEPLEPARVQPWIYVALGLAIIAVMLASYAALRPPVLEPAADPVAVSDVDTAAGDQGAGAMIASAEPEAKPAAKPGAKPGTGASGMTGPTRNAGDSGPQSAPASSGTDSPLAATDPDDLSVEPQVLVVPAPPKPGERLPRGADELRRAVLGPEASSSIRRREQGPVRAQPAPDHVPVPPELIAEIEQFKRTVQAGDGPAAESDDATAADQDRVASRAATSDASSGRPPPLSSSLRRQLPPFSMTVHVYDPSPTRRFVYLNGNKLREGELSRDGFIVEQIVADGAIFRYDEHRFFQSP</sequence>
<evidence type="ECO:0000313" key="5">
    <source>
        <dbReference type="Proteomes" id="UP001296776"/>
    </source>
</evidence>
<reference evidence="4" key="1">
    <citation type="submission" date="2017-08" db="EMBL/GenBank/DDBJ databases">
        <authorList>
            <person name="Imhoff J.F."/>
            <person name="Rahn T."/>
            <person name="Kuenzel S."/>
            <person name="Neulinger S.C."/>
        </authorList>
    </citation>
    <scope>NUCLEOTIDE SEQUENCE</scope>
    <source>
        <strain evidence="4">DSM 11080</strain>
    </source>
</reference>
<feature type="compositionally biased region" description="Basic and acidic residues" evidence="1">
    <location>
        <begin position="162"/>
        <end position="175"/>
    </location>
</feature>
<comment type="caution">
    <text evidence="4">The sequence shown here is derived from an EMBL/GenBank/DDBJ whole genome shotgun (WGS) entry which is preliminary data.</text>
</comment>
<feature type="region of interest" description="Disordered" evidence="1">
    <location>
        <begin position="221"/>
        <end position="265"/>
    </location>
</feature>